<gene>
    <name evidence="2" type="ORF">EI982_09880</name>
</gene>
<dbReference type="EMBL" id="CP034345">
    <property type="protein sequence ID" value="QGX95077.1"/>
    <property type="molecule type" value="Genomic_DNA"/>
</dbReference>
<dbReference type="InterPro" id="IPR009078">
    <property type="entry name" value="Ferritin-like_SF"/>
</dbReference>
<evidence type="ECO:0000313" key="3">
    <source>
        <dbReference type="Proteomes" id="UP000428325"/>
    </source>
</evidence>
<reference evidence="2 3" key="1">
    <citation type="submission" date="2018-12" db="EMBL/GenBank/DDBJ databases">
        <title>Complete genome sequence of Haloplanus rallus MBLA0036.</title>
        <authorList>
            <person name="Nam Y.-d."/>
            <person name="Kang J."/>
            <person name="Chung W.-H."/>
            <person name="Park Y.S."/>
        </authorList>
    </citation>
    <scope>NUCLEOTIDE SEQUENCE [LARGE SCALE GENOMIC DNA]</scope>
    <source>
        <strain evidence="2 3">MBLA0036</strain>
    </source>
</reference>
<feature type="region of interest" description="Disordered" evidence="1">
    <location>
        <begin position="82"/>
        <end position="103"/>
    </location>
</feature>
<dbReference type="GeneID" id="43369847"/>
<dbReference type="KEGG" id="hra:EI982_09880"/>
<organism evidence="2 3">
    <name type="scientific">Haloplanus rallus</name>
    <dbReference type="NCBI Taxonomy" id="1816183"/>
    <lineage>
        <taxon>Archaea</taxon>
        <taxon>Methanobacteriati</taxon>
        <taxon>Methanobacteriota</taxon>
        <taxon>Stenosarchaea group</taxon>
        <taxon>Halobacteria</taxon>
        <taxon>Halobacteriales</taxon>
        <taxon>Haloferacaceae</taxon>
        <taxon>Haloplanus</taxon>
    </lineage>
</organism>
<dbReference type="RefSeq" id="WP_157689533.1">
    <property type="nucleotide sequence ID" value="NZ_CP034345.1"/>
</dbReference>
<proteinExistence type="predicted"/>
<protein>
    <submittedName>
        <fullName evidence="2">Rubrerythrin family protein</fullName>
    </submittedName>
</protein>
<evidence type="ECO:0000313" key="2">
    <source>
        <dbReference type="EMBL" id="QGX95077.1"/>
    </source>
</evidence>
<dbReference type="OrthoDB" id="306160at2157"/>
<evidence type="ECO:0000256" key="1">
    <source>
        <dbReference type="SAM" id="MobiDB-lite"/>
    </source>
</evidence>
<dbReference type="SUPFAM" id="SSF47240">
    <property type="entry name" value="Ferritin-like"/>
    <property type="match status" value="1"/>
</dbReference>
<name>A0A6B9F986_9EURY</name>
<keyword evidence="3" id="KW-1185">Reference proteome</keyword>
<accession>A0A6B9F986</accession>
<sequence length="214" mass="23382">MDGNTLVETVRENRATELDRLGSEKALVASTAARLDRASVLAATLDAERRAAATFEAWAADEGDDAARAAFERVASRERDHAERVRDLSDDAGQISDADPEPDPLHAHLRDLDSTAERVAAGLVARPLVSERSLLQVVNFFVNEADERAADTVRDLRSETRDLVDDGAALLDTCCADDDDWDRAREAADRTVAVAYAEYEDRLTEMGVDPKPVC</sequence>
<dbReference type="Proteomes" id="UP000428325">
    <property type="component" value="Chromosome"/>
</dbReference>
<dbReference type="AlphaFoldDB" id="A0A6B9F986"/>